<evidence type="ECO:0000256" key="2">
    <source>
        <dbReference type="SAM" id="Phobius"/>
    </source>
</evidence>
<reference evidence="3" key="1">
    <citation type="submission" date="2020-07" db="EMBL/GenBank/DDBJ databases">
        <title>Clarias magur genome sequencing, assembly and annotation.</title>
        <authorList>
            <person name="Kushwaha B."/>
            <person name="Kumar R."/>
            <person name="Das P."/>
            <person name="Joshi C.G."/>
            <person name="Kumar D."/>
            <person name="Nagpure N.S."/>
            <person name="Pandey M."/>
            <person name="Agarwal S."/>
            <person name="Srivastava S."/>
            <person name="Singh M."/>
            <person name="Sahoo L."/>
            <person name="Jayasankar P."/>
            <person name="Meher P.K."/>
            <person name="Koringa P.G."/>
            <person name="Iquebal M.A."/>
            <person name="Das S.P."/>
            <person name="Bit A."/>
            <person name="Patnaik S."/>
            <person name="Patel N."/>
            <person name="Shah T.M."/>
            <person name="Hinsu A."/>
            <person name="Jena J.K."/>
        </authorList>
    </citation>
    <scope>NUCLEOTIDE SEQUENCE</scope>
    <source>
        <strain evidence="3">CIFAMagur01</strain>
        <tissue evidence="3">Testis</tissue>
    </source>
</reference>
<keyword evidence="2" id="KW-1133">Transmembrane helix</keyword>
<evidence type="ECO:0000256" key="1">
    <source>
        <dbReference type="SAM" id="MobiDB-lite"/>
    </source>
</evidence>
<dbReference type="AlphaFoldDB" id="A0A8J4U0T6"/>
<comment type="caution">
    <text evidence="3">The sequence shown here is derived from an EMBL/GenBank/DDBJ whole genome shotgun (WGS) entry which is preliminary data.</text>
</comment>
<dbReference type="Proteomes" id="UP000727407">
    <property type="component" value="Unassembled WGS sequence"/>
</dbReference>
<organism evidence="3 4">
    <name type="scientific">Clarias magur</name>
    <name type="common">Asian catfish</name>
    <name type="synonym">Macropteronotus magur</name>
    <dbReference type="NCBI Taxonomy" id="1594786"/>
    <lineage>
        <taxon>Eukaryota</taxon>
        <taxon>Metazoa</taxon>
        <taxon>Chordata</taxon>
        <taxon>Craniata</taxon>
        <taxon>Vertebrata</taxon>
        <taxon>Euteleostomi</taxon>
        <taxon>Actinopterygii</taxon>
        <taxon>Neopterygii</taxon>
        <taxon>Teleostei</taxon>
        <taxon>Ostariophysi</taxon>
        <taxon>Siluriformes</taxon>
        <taxon>Clariidae</taxon>
        <taxon>Clarias</taxon>
    </lineage>
</organism>
<name>A0A8J4U0T6_CLAMG</name>
<keyword evidence="2" id="KW-0812">Transmembrane</keyword>
<protein>
    <submittedName>
        <fullName evidence="3">Uncharacterized protein</fullName>
    </submittedName>
</protein>
<proteinExistence type="predicted"/>
<gene>
    <name evidence="3" type="ORF">DAT39_021680</name>
</gene>
<keyword evidence="2" id="KW-0472">Membrane</keyword>
<accession>A0A8J4U0T6</accession>
<feature type="region of interest" description="Disordered" evidence="1">
    <location>
        <begin position="64"/>
        <end position="97"/>
    </location>
</feature>
<feature type="non-terminal residue" evidence="3">
    <location>
        <position position="97"/>
    </location>
</feature>
<keyword evidence="4" id="KW-1185">Reference proteome</keyword>
<dbReference type="EMBL" id="QNUK01000952">
    <property type="protein sequence ID" value="KAF5888620.1"/>
    <property type="molecule type" value="Genomic_DNA"/>
</dbReference>
<evidence type="ECO:0000313" key="3">
    <source>
        <dbReference type="EMBL" id="KAF5888620.1"/>
    </source>
</evidence>
<evidence type="ECO:0000313" key="4">
    <source>
        <dbReference type="Proteomes" id="UP000727407"/>
    </source>
</evidence>
<feature type="transmembrane region" description="Helical" evidence="2">
    <location>
        <begin position="26"/>
        <end position="50"/>
    </location>
</feature>
<sequence>MNDNLEERPHIKAPEFKRANQRTASINVFAATLTLDYGITVFTNFFFYFLGFNLNHSSSSATLGADSAVCGPQRTPETCHRTAGKGRRIRSTGDKVQ</sequence>